<protein>
    <submittedName>
        <fullName evidence="2">Uncharacterized protein</fullName>
    </submittedName>
</protein>
<evidence type="ECO:0000313" key="3">
    <source>
        <dbReference type="Proteomes" id="UP000521872"/>
    </source>
</evidence>
<accession>A0A8H4QWC9</accession>
<organism evidence="2 3">
    <name type="scientific">Agrocybe pediades</name>
    <dbReference type="NCBI Taxonomy" id="84607"/>
    <lineage>
        <taxon>Eukaryota</taxon>
        <taxon>Fungi</taxon>
        <taxon>Dikarya</taxon>
        <taxon>Basidiomycota</taxon>
        <taxon>Agaricomycotina</taxon>
        <taxon>Agaricomycetes</taxon>
        <taxon>Agaricomycetidae</taxon>
        <taxon>Agaricales</taxon>
        <taxon>Agaricineae</taxon>
        <taxon>Strophariaceae</taxon>
        <taxon>Agrocybe</taxon>
    </lineage>
</organism>
<reference evidence="2 3" key="1">
    <citation type="submission" date="2019-12" db="EMBL/GenBank/DDBJ databases">
        <authorList>
            <person name="Floudas D."/>
            <person name="Bentzer J."/>
            <person name="Ahren D."/>
            <person name="Johansson T."/>
            <person name="Persson P."/>
            <person name="Tunlid A."/>
        </authorList>
    </citation>
    <scope>NUCLEOTIDE SEQUENCE [LARGE SCALE GENOMIC DNA]</scope>
    <source>
        <strain evidence="2 3">CBS 102.39</strain>
    </source>
</reference>
<sequence>MRRRADTNSSTETSRSVAKFTPAPIYSHVSTYRSARLELQLYSPSLKVHHEDRSGPIAVFSDHDQVTGKITLDSSCGPSGRLTLTVEGSFSYVPPKNLDEPNAVVEPQTHVFLTATNTISVSNWEGSSPKSVFRDAFLKRRPSVSSINLTPTTSLRCHSFSFSLPNNTRDGEELPTTYTLSKDKTSPDYFEVSYKVVVDWEPSDSTEVPSHLEVPFLLQPDTEFNCADASATVPESWLEMPLNADRPLPVRCAVTLPTSLSFSRPSSIPYFVVFSTTPRSTEMAKEVAADSSISVSLVRQISITDQATCLPTPPLTPTSEESEPSFPSLPKGPRILRRIAKSQPRLSRIRKNSGGTIPAPVAASREKPLPEIPVALPMKAFSDMRPIKNDMSIGFPKRPRQVCDKEGGHPSLEIISALPDGLWKSKMPLRSDMLPTIEWAGISVKYFLDVSVLVGHEDLRARIPIRIV</sequence>
<dbReference type="EMBL" id="JAACJL010000017">
    <property type="protein sequence ID" value="KAF4618724.1"/>
    <property type="molecule type" value="Genomic_DNA"/>
</dbReference>
<dbReference type="Proteomes" id="UP000521872">
    <property type="component" value="Unassembled WGS sequence"/>
</dbReference>
<evidence type="ECO:0000256" key="1">
    <source>
        <dbReference type="SAM" id="MobiDB-lite"/>
    </source>
</evidence>
<comment type="caution">
    <text evidence="2">The sequence shown here is derived from an EMBL/GenBank/DDBJ whole genome shotgun (WGS) entry which is preliminary data.</text>
</comment>
<name>A0A8H4QWC9_9AGAR</name>
<evidence type="ECO:0000313" key="2">
    <source>
        <dbReference type="EMBL" id="KAF4618724.1"/>
    </source>
</evidence>
<dbReference type="AlphaFoldDB" id="A0A8H4QWC9"/>
<keyword evidence="3" id="KW-1185">Reference proteome</keyword>
<gene>
    <name evidence="2" type="ORF">D9613_010168</name>
</gene>
<feature type="region of interest" description="Disordered" evidence="1">
    <location>
        <begin position="308"/>
        <end position="332"/>
    </location>
</feature>
<proteinExistence type="predicted"/>